<sequence>MKVLVVDDSRAMRSILSNILKQLGHQTDEAGNGQEAYEKLLAGGEFDLALVDWNMPVMNGLEFVQKVRAAPAHAGMPIVMVTTETEQSQMAMVMQAGANQYVMKPFNKDTLAAKLELFTPAAR</sequence>
<evidence type="ECO:0000313" key="4">
    <source>
        <dbReference type="Proteomes" id="UP000324974"/>
    </source>
</evidence>
<keyword evidence="1" id="KW-0597">Phosphoprotein</keyword>
<dbReference type="Gene3D" id="3.40.50.2300">
    <property type="match status" value="1"/>
</dbReference>
<feature type="domain" description="Response regulatory" evidence="2">
    <location>
        <begin position="2"/>
        <end position="119"/>
    </location>
</feature>
<keyword evidence="4" id="KW-1185">Reference proteome</keyword>
<proteinExistence type="predicted"/>
<dbReference type="SMART" id="SM00448">
    <property type="entry name" value="REC"/>
    <property type="match status" value="1"/>
</dbReference>
<dbReference type="InterPro" id="IPR001789">
    <property type="entry name" value="Sig_transdc_resp-reg_receiver"/>
</dbReference>
<dbReference type="EMBL" id="CP042425">
    <property type="protein sequence ID" value="QEL13777.1"/>
    <property type="molecule type" value="Genomic_DNA"/>
</dbReference>
<dbReference type="InterPro" id="IPR011006">
    <property type="entry name" value="CheY-like_superfamily"/>
</dbReference>
<dbReference type="InterPro" id="IPR052048">
    <property type="entry name" value="ST_Response_Regulator"/>
</dbReference>
<dbReference type="RefSeq" id="WP_149108717.1">
    <property type="nucleotide sequence ID" value="NZ_CP042425.1"/>
</dbReference>
<dbReference type="KEGG" id="lrs:PX52LOC_00635"/>
<dbReference type="GO" id="GO:0000160">
    <property type="term" value="P:phosphorelay signal transduction system"/>
    <property type="evidence" value="ECO:0007669"/>
    <property type="project" value="InterPro"/>
</dbReference>
<evidence type="ECO:0000256" key="1">
    <source>
        <dbReference type="PROSITE-ProRule" id="PRU00169"/>
    </source>
</evidence>
<evidence type="ECO:0000259" key="2">
    <source>
        <dbReference type="PROSITE" id="PS50110"/>
    </source>
</evidence>
<accession>A0A5C1A6D1</accession>
<evidence type="ECO:0000313" key="3">
    <source>
        <dbReference type="EMBL" id="QEL13777.1"/>
    </source>
</evidence>
<organism evidence="3 4">
    <name type="scientific">Limnoglobus roseus</name>
    <dbReference type="NCBI Taxonomy" id="2598579"/>
    <lineage>
        <taxon>Bacteria</taxon>
        <taxon>Pseudomonadati</taxon>
        <taxon>Planctomycetota</taxon>
        <taxon>Planctomycetia</taxon>
        <taxon>Gemmatales</taxon>
        <taxon>Gemmataceae</taxon>
        <taxon>Limnoglobus</taxon>
    </lineage>
</organism>
<name>A0A5C1A6D1_9BACT</name>
<dbReference type="PANTHER" id="PTHR43228:SF1">
    <property type="entry name" value="TWO-COMPONENT RESPONSE REGULATOR ARR22"/>
    <property type="match status" value="1"/>
</dbReference>
<feature type="modified residue" description="4-aspartylphosphate" evidence="1">
    <location>
        <position position="52"/>
    </location>
</feature>
<dbReference type="PANTHER" id="PTHR43228">
    <property type="entry name" value="TWO-COMPONENT RESPONSE REGULATOR"/>
    <property type="match status" value="1"/>
</dbReference>
<dbReference type="SUPFAM" id="SSF52172">
    <property type="entry name" value="CheY-like"/>
    <property type="match status" value="1"/>
</dbReference>
<protein>
    <submittedName>
        <fullName evidence="3">Response regulator</fullName>
    </submittedName>
</protein>
<dbReference type="PROSITE" id="PS50110">
    <property type="entry name" value="RESPONSE_REGULATORY"/>
    <property type="match status" value="1"/>
</dbReference>
<gene>
    <name evidence="3" type="ORF">PX52LOC_00635</name>
</gene>
<dbReference type="Pfam" id="PF00072">
    <property type="entry name" value="Response_reg"/>
    <property type="match status" value="1"/>
</dbReference>
<dbReference type="OrthoDB" id="9813953at2"/>
<reference evidence="4" key="1">
    <citation type="submission" date="2019-08" db="EMBL/GenBank/DDBJ databases">
        <title>Limnoglobus roseus gen. nov., sp. nov., a novel freshwater planctomycete with a giant genome from the family Gemmataceae.</title>
        <authorList>
            <person name="Kulichevskaya I.S."/>
            <person name="Naumoff D.G."/>
            <person name="Miroshnikov K."/>
            <person name="Ivanova A."/>
            <person name="Philippov D.A."/>
            <person name="Hakobyan A."/>
            <person name="Rijpstra I.C."/>
            <person name="Sinninghe Damste J.S."/>
            <person name="Liesack W."/>
            <person name="Dedysh S.N."/>
        </authorList>
    </citation>
    <scope>NUCLEOTIDE SEQUENCE [LARGE SCALE GENOMIC DNA]</scope>
    <source>
        <strain evidence="4">PX52</strain>
    </source>
</reference>
<dbReference type="Proteomes" id="UP000324974">
    <property type="component" value="Chromosome"/>
</dbReference>
<dbReference type="AlphaFoldDB" id="A0A5C1A6D1"/>